<evidence type="ECO:0000313" key="5">
    <source>
        <dbReference type="Proteomes" id="UP001346149"/>
    </source>
</evidence>
<dbReference type="InterPro" id="IPR013083">
    <property type="entry name" value="Znf_RING/FYVE/PHD"/>
</dbReference>
<keyword evidence="1" id="KW-0862">Zinc</keyword>
<proteinExistence type="predicted"/>
<dbReference type="Gene3D" id="3.30.40.10">
    <property type="entry name" value="Zinc/RING finger domain, C3HC4 (zinc finger)"/>
    <property type="match status" value="1"/>
</dbReference>
<reference evidence="4 5" key="1">
    <citation type="journal article" date="2023" name="Hortic Res">
        <title>Pangenome of water caltrop reveals structural variations and asymmetric subgenome divergence after allopolyploidization.</title>
        <authorList>
            <person name="Zhang X."/>
            <person name="Chen Y."/>
            <person name="Wang L."/>
            <person name="Yuan Y."/>
            <person name="Fang M."/>
            <person name="Shi L."/>
            <person name="Lu R."/>
            <person name="Comes H.P."/>
            <person name="Ma Y."/>
            <person name="Chen Y."/>
            <person name="Huang G."/>
            <person name="Zhou Y."/>
            <person name="Zheng Z."/>
            <person name="Qiu Y."/>
        </authorList>
    </citation>
    <scope>NUCLEOTIDE SEQUENCE [LARGE SCALE GENOMIC DNA]</scope>
    <source>
        <strain evidence="4">F231</strain>
    </source>
</reference>
<protein>
    <recommendedName>
        <fullName evidence="3">RING-type domain-containing protein</fullName>
    </recommendedName>
</protein>
<dbReference type="GO" id="GO:0008270">
    <property type="term" value="F:zinc ion binding"/>
    <property type="evidence" value="ECO:0007669"/>
    <property type="project" value="UniProtKB-KW"/>
</dbReference>
<dbReference type="PROSITE" id="PS50089">
    <property type="entry name" value="ZF_RING_2"/>
    <property type="match status" value="1"/>
</dbReference>
<keyword evidence="1" id="KW-0479">Metal-binding</keyword>
<gene>
    <name evidence="4" type="ORF">SAY86_015565</name>
</gene>
<accession>A0AAN7LED0</accession>
<feature type="region of interest" description="Disordered" evidence="2">
    <location>
        <begin position="174"/>
        <end position="196"/>
    </location>
</feature>
<dbReference type="PANTHER" id="PTHR46629">
    <property type="entry name" value="OS01G0917900 PROTEIN"/>
    <property type="match status" value="1"/>
</dbReference>
<dbReference type="Pfam" id="PF13920">
    <property type="entry name" value="zf-C3HC4_3"/>
    <property type="match status" value="1"/>
</dbReference>
<evidence type="ECO:0000256" key="1">
    <source>
        <dbReference type="PROSITE-ProRule" id="PRU00175"/>
    </source>
</evidence>
<keyword evidence="1" id="KW-0863">Zinc-finger</keyword>
<dbReference type="SMART" id="SM00184">
    <property type="entry name" value="RING"/>
    <property type="match status" value="1"/>
</dbReference>
<feature type="domain" description="RING-type" evidence="3">
    <location>
        <begin position="286"/>
        <end position="324"/>
    </location>
</feature>
<dbReference type="AlphaFoldDB" id="A0AAN7LED0"/>
<dbReference type="CDD" id="cd16449">
    <property type="entry name" value="RING-HC"/>
    <property type="match status" value="1"/>
</dbReference>
<keyword evidence="5" id="KW-1185">Reference proteome</keyword>
<feature type="compositionally biased region" description="Polar residues" evidence="2">
    <location>
        <begin position="174"/>
        <end position="192"/>
    </location>
</feature>
<evidence type="ECO:0000256" key="2">
    <source>
        <dbReference type="SAM" id="MobiDB-lite"/>
    </source>
</evidence>
<organism evidence="4 5">
    <name type="scientific">Trapa natans</name>
    <name type="common">Water chestnut</name>
    <dbReference type="NCBI Taxonomy" id="22666"/>
    <lineage>
        <taxon>Eukaryota</taxon>
        <taxon>Viridiplantae</taxon>
        <taxon>Streptophyta</taxon>
        <taxon>Embryophyta</taxon>
        <taxon>Tracheophyta</taxon>
        <taxon>Spermatophyta</taxon>
        <taxon>Magnoliopsida</taxon>
        <taxon>eudicotyledons</taxon>
        <taxon>Gunneridae</taxon>
        <taxon>Pentapetalae</taxon>
        <taxon>rosids</taxon>
        <taxon>malvids</taxon>
        <taxon>Myrtales</taxon>
        <taxon>Lythraceae</taxon>
        <taxon>Trapa</taxon>
    </lineage>
</organism>
<comment type="caution">
    <text evidence="4">The sequence shown here is derived from an EMBL/GenBank/DDBJ whole genome shotgun (WGS) entry which is preliminary data.</text>
</comment>
<evidence type="ECO:0000313" key="4">
    <source>
        <dbReference type="EMBL" id="KAK4781463.1"/>
    </source>
</evidence>
<dbReference type="EMBL" id="JAXQNO010000016">
    <property type="protein sequence ID" value="KAK4781463.1"/>
    <property type="molecule type" value="Genomic_DNA"/>
</dbReference>
<dbReference type="SUPFAM" id="SSF57850">
    <property type="entry name" value="RING/U-box"/>
    <property type="match status" value="1"/>
</dbReference>
<dbReference type="InterPro" id="IPR001841">
    <property type="entry name" value="Znf_RING"/>
</dbReference>
<name>A0AAN7LED0_TRANT</name>
<dbReference type="Proteomes" id="UP001346149">
    <property type="component" value="Unassembled WGS sequence"/>
</dbReference>
<evidence type="ECO:0000259" key="3">
    <source>
        <dbReference type="PROSITE" id="PS50089"/>
    </source>
</evidence>
<sequence>MSVVDAATPHLRDFLLIKDDDVGAAAVARRSEAAGFILGMVACSDKQPSPRHSRTISAVPARRTLLEIIRDEEPSVGPYKRTVVGHEHCSEDKKSWKSIKDRFRLRRTGPVPSPDFQASEICMPSSSSARFVSGTPILLDVLSRPENSASIEDETRDYGSSRPPIAIELAQASESLQRSPRYTSQMPESVTASEDPPREFVRRLSVVLAEERQISAREAAAAHGAAGAAEQPARMSLMDLLEETDREFGMDGTTWYSVGEGLEEVADEEIDGGGRSSGGGKAGHNCCICMVRYKGAAFIPCGHTFCRLCSRELWVSRGYCPLCNNYIVEILDIF</sequence>